<evidence type="ECO:0000313" key="3">
    <source>
        <dbReference type="EMBL" id="MDG3006000.1"/>
    </source>
</evidence>
<proteinExistence type="predicted"/>
<dbReference type="InterPro" id="IPR045584">
    <property type="entry name" value="Pilin-like"/>
</dbReference>
<dbReference type="Pfam" id="PF07963">
    <property type="entry name" value="N_methyl"/>
    <property type="match status" value="1"/>
</dbReference>
<dbReference type="Pfam" id="PF07596">
    <property type="entry name" value="SBP_bac_10"/>
    <property type="match status" value="1"/>
</dbReference>
<dbReference type="NCBIfam" id="TIGR04294">
    <property type="entry name" value="pre_pil_HX9DG"/>
    <property type="match status" value="1"/>
</dbReference>
<dbReference type="InterPro" id="IPR011453">
    <property type="entry name" value="DUF1559"/>
</dbReference>
<keyword evidence="1" id="KW-1133">Transmembrane helix</keyword>
<comment type="caution">
    <text evidence="3">The sequence shown here is derived from an EMBL/GenBank/DDBJ whole genome shotgun (WGS) entry which is preliminary data.</text>
</comment>
<evidence type="ECO:0000259" key="2">
    <source>
        <dbReference type="Pfam" id="PF07596"/>
    </source>
</evidence>
<feature type="domain" description="DUF1559" evidence="2">
    <location>
        <begin position="293"/>
        <end position="572"/>
    </location>
</feature>
<keyword evidence="1" id="KW-0472">Membrane</keyword>
<dbReference type="RefSeq" id="WP_277862306.1">
    <property type="nucleotide sequence ID" value="NZ_JARRAG010000002.1"/>
</dbReference>
<dbReference type="InterPro" id="IPR027558">
    <property type="entry name" value="Pre_pil_HX9DG_C"/>
</dbReference>
<accession>A0ABT6FEJ9</accession>
<keyword evidence="4" id="KW-1185">Reference proteome</keyword>
<evidence type="ECO:0000256" key="1">
    <source>
        <dbReference type="SAM" id="Phobius"/>
    </source>
</evidence>
<name>A0ABT6FEJ9_9BACT</name>
<dbReference type="Gene3D" id="3.30.700.10">
    <property type="entry name" value="Glycoprotein, Type 4 Pilin"/>
    <property type="match status" value="1"/>
</dbReference>
<feature type="transmembrane region" description="Helical" evidence="1">
    <location>
        <begin position="229"/>
        <end position="250"/>
    </location>
</feature>
<dbReference type="InterPro" id="IPR012902">
    <property type="entry name" value="N_methyl_site"/>
</dbReference>
<dbReference type="SUPFAM" id="SSF54523">
    <property type="entry name" value="Pili subunits"/>
    <property type="match status" value="1"/>
</dbReference>
<dbReference type="PANTHER" id="PTHR30093">
    <property type="entry name" value="GENERAL SECRETION PATHWAY PROTEIN G"/>
    <property type="match status" value="1"/>
</dbReference>
<dbReference type="PROSITE" id="PS00409">
    <property type="entry name" value="PROKAR_NTER_METHYL"/>
    <property type="match status" value="1"/>
</dbReference>
<protein>
    <submittedName>
        <fullName evidence="3">DUF1559 domain-containing protein</fullName>
    </submittedName>
</protein>
<evidence type="ECO:0000313" key="4">
    <source>
        <dbReference type="Proteomes" id="UP001216907"/>
    </source>
</evidence>
<keyword evidence="1" id="KW-0812">Transmembrane</keyword>
<feature type="transmembrane region" description="Helical" evidence="1">
    <location>
        <begin position="271"/>
        <end position="292"/>
    </location>
</feature>
<dbReference type="PANTHER" id="PTHR30093:SF2">
    <property type="entry name" value="TYPE II SECRETION SYSTEM PROTEIN H"/>
    <property type="match status" value="1"/>
</dbReference>
<gene>
    <name evidence="3" type="ORF">PZE19_19675</name>
</gene>
<dbReference type="Proteomes" id="UP001216907">
    <property type="component" value="Unassembled WGS sequence"/>
</dbReference>
<dbReference type="NCBIfam" id="TIGR02532">
    <property type="entry name" value="IV_pilin_GFxxxE"/>
    <property type="match status" value="1"/>
</dbReference>
<sequence>MSSIVLLIALAAPAAPPSDVLDVDLRSNGYDRALFRADSQGTRGRWLLEPDGLQALLPAGPAGRGPISLKGRFRLEGDFEVLADFRIRELPRPHAPRGAGDATAFNALELVVAGPGGWTVVSRKHEKGGPCFSSYADLGGRTIASPCLADGRESGRLGIRRAGETLHFFYAGPDGSHSQIGEVQYGSGPVEEVSIQVHALNTLDGLRVQFDRIVVLADRIIKEGSLRSGWAASVLPAGAAVIAAASLVGIAIRRRAVVRRMGAFGRSGFTLIELLAAIAVIGVLIALLIPAVQSAREAARRASCQNNLRQIGLASANYQATLGVLPFGVGGGSPAGREPRWSAQSQILPYLEQPTLFHSLNFGGIPWSHGDDPYAPLNRTALATTLAGLLCPSDRMRSDEAGADLAAVTGPTSYRGSAGTMPRNLSADLPVANGTGKNDGVFWFQSAVGPADFRDGMSYTALFSERCLGGPGPEDRGSDYYLTDQRPDSCRSISPGTPRFDVTHHRSGGRWGDGNVVYTRYHHILPPQAPSCLVGGSSDYDGPIVSTATSRHSGGVNLLLADGTVRFVKQQVSEPVWKALATVSGGEAFSQDAY</sequence>
<organism evidence="3 4">
    <name type="scientific">Paludisphaera mucosa</name>
    <dbReference type="NCBI Taxonomy" id="3030827"/>
    <lineage>
        <taxon>Bacteria</taxon>
        <taxon>Pseudomonadati</taxon>
        <taxon>Planctomycetota</taxon>
        <taxon>Planctomycetia</taxon>
        <taxon>Isosphaerales</taxon>
        <taxon>Isosphaeraceae</taxon>
        <taxon>Paludisphaera</taxon>
    </lineage>
</organism>
<dbReference type="EMBL" id="JARRAG010000002">
    <property type="protein sequence ID" value="MDG3006000.1"/>
    <property type="molecule type" value="Genomic_DNA"/>
</dbReference>
<reference evidence="3 4" key="1">
    <citation type="submission" date="2023-03" db="EMBL/GenBank/DDBJ databases">
        <title>Paludisphaera mucosa sp. nov. a novel planctomycete from northern fen.</title>
        <authorList>
            <person name="Ivanova A."/>
        </authorList>
    </citation>
    <scope>NUCLEOTIDE SEQUENCE [LARGE SCALE GENOMIC DNA]</scope>
    <source>
        <strain evidence="3 4">Pla2</strain>
    </source>
</reference>